<sequence>MRNVDDDLARHEGVKADLRRRGLSFSAVARQLGVNGTTVSLVSRGRNRSRRIERALAIVLETTPEHLFPERYP</sequence>
<dbReference type="InterPro" id="IPR010982">
    <property type="entry name" value="Lambda_DNA-bd_dom_sf"/>
</dbReference>
<keyword evidence="3" id="KW-0238">DNA-binding</keyword>
<reference evidence="6 7" key="1">
    <citation type="submission" date="2019-06" db="EMBL/GenBank/DDBJ databases">
        <title>Paenimaribius caenipelagi gen. nov., sp. nov., isolated from a tidal flat.</title>
        <authorList>
            <person name="Yoon J.-H."/>
        </authorList>
    </citation>
    <scope>NUCLEOTIDE SEQUENCE [LARGE SCALE GENOMIC DNA]</scope>
    <source>
        <strain evidence="6 7">JBTF-M29</strain>
    </source>
</reference>
<keyword evidence="2" id="KW-0805">Transcription regulation</keyword>
<accession>A0A547PLK0</accession>
<evidence type="ECO:0000259" key="5">
    <source>
        <dbReference type="Pfam" id="PF13693"/>
    </source>
</evidence>
<comment type="caution">
    <text evidence="6">The sequence shown here is derived from an EMBL/GenBank/DDBJ whole genome shotgun (WGS) entry which is preliminary data.</text>
</comment>
<gene>
    <name evidence="6" type="ORF">FEV53_18090</name>
</gene>
<evidence type="ECO:0000256" key="1">
    <source>
        <dbReference type="ARBA" id="ARBA00006157"/>
    </source>
</evidence>
<evidence type="ECO:0000313" key="6">
    <source>
        <dbReference type="EMBL" id="TRD14904.1"/>
    </source>
</evidence>
<organism evidence="6 7">
    <name type="scientific">Palleronia caenipelagi</name>
    <dbReference type="NCBI Taxonomy" id="2489174"/>
    <lineage>
        <taxon>Bacteria</taxon>
        <taxon>Pseudomonadati</taxon>
        <taxon>Pseudomonadota</taxon>
        <taxon>Alphaproteobacteria</taxon>
        <taxon>Rhodobacterales</taxon>
        <taxon>Roseobacteraceae</taxon>
        <taxon>Palleronia</taxon>
    </lineage>
</organism>
<dbReference type="AlphaFoldDB" id="A0A547PLK0"/>
<keyword evidence="7" id="KW-1185">Reference proteome</keyword>
<evidence type="ECO:0000313" key="7">
    <source>
        <dbReference type="Proteomes" id="UP000318590"/>
    </source>
</evidence>
<evidence type="ECO:0000256" key="4">
    <source>
        <dbReference type="ARBA" id="ARBA00023163"/>
    </source>
</evidence>
<dbReference type="InterPro" id="IPR038722">
    <property type="entry name" value="Ner_HTH_dom"/>
</dbReference>
<evidence type="ECO:0000256" key="3">
    <source>
        <dbReference type="ARBA" id="ARBA00023125"/>
    </source>
</evidence>
<keyword evidence="4" id="KW-0804">Transcription</keyword>
<dbReference type="OrthoDB" id="5405994at2"/>
<protein>
    <submittedName>
        <fullName evidence="6">Transcriptional regulator</fullName>
    </submittedName>
</protein>
<dbReference type="SUPFAM" id="SSF47413">
    <property type="entry name" value="lambda repressor-like DNA-binding domains"/>
    <property type="match status" value="1"/>
</dbReference>
<dbReference type="EMBL" id="VFSV01000060">
    <property type="protein sequence ID" value="TRD14904.1"/>
    <property type="molecule type" value="Genomic_DNA"/>
</dbReference>
<name>A0A547PLK0_9RHOB</name>
<dbReference type="GO" id="GO:0003677">
    <property type="term" value="F:DNA binding"/>
    <property type="evidence" value="ECO:0007669"/>
    <property type="project" value="UniProtKB-KW"/>
</dbReference>
<dbReference type="Gene3D" id="1.10.260.40">
    <property type="entry name" value="lambda repressor-like DNA-binding domains"/>
    <property type="match status" value="1"/>
</dbReference>
<comment type="similarity">
    <text evidence="1">Belongs to the ner transcriptional regulatory family.</text>
</comment>
<dbReference type="Pfam" id="PF13693">
    <property type="entry name" value="HTH_35"/>
    <property type="match status" value="1"/>
</dbReference>
<proteinExistence type="inferred from homology"/>
<evidence type="ECO:0000256" key="2">
    <source>
        <dbReference type="ARBA" id="ARBA00023015"/>
    </source>
</evidence>
<feature type="domain" description="Ner winged helix-turn-helix DNA-binding" evidence="5">
    <location>
        <begin position="12"/>
        <end position="73"/>
    </location>
</feature>
<dbReference type="Proteomes" id="UP000318590">
    <property type="component" value="Unassembled WGS sequence"/>
</dbReference>